<feature type="active site" evidence="9">
    <location>
        <position position="87"/>
    </location>
</feature>
<keyword evidence="12" id="KW-1185">Reference proteome</keyword>
<dbReference type="InterPro" id="IPR001653">
    <property type="entry name" value="DAP_epimerase_DapF"/>
</dbReference>
<dbReference type="NCBIfam" id="TIGR00652">
    <property type="entry name" value="DapF"/>
    <property type="match status" value="1"/>
</dbReference>
<gene>
    <name evidence="8" type="primary">dapF</name>
    <name evidence="10" type="ORF">SAMN02982929_04722</name>
    <name evidence="11" type="ORF">SAMN05216506_117132</name>
</gene>
<reference evidence="12 13" key="2">
    <citation type="submission" date="2016-10" db="EMBL/GenBank/DDBJ databases">
        <authorList>
            <person name="Varghese N."/>
            <person name="Submissions S."/>
        </authorList>
    </citation>
    <scope>NUCLEOTIDE SEQUENCE [LARGE SCALE GENOMIC DNA]</scope>
    <source>
        <strain evidence="13">ATCC 20501</strain>
        <strain evidence="11 12">CGMCC 4.3529</strain>
    </source>
</reference>
<evidence type="ECO:0000256" key="5">
    <source>
        <dbReference type="ARBA" id="ARBA00023154"/>
    </source>
</evidence>
<comment type="pathway">
    <text evidence="1 8">Amino-acid biosynthesis; L-lysine biosynthesis via DAP pathway; DL-2,6-diaminopimelate from LL-2,6-diaminopimelate: step 1/1.</text>
</comment>
<dbReference type="GO" id="GO:0008837">
    <property type="term" value="F:diaminopimelate epimerase activity"/>
    <property type="evidence" value="ECO:0007669"/>
    <property type="project" value="UniProtKB-UniRule"/>
</dbReference>
<dbReference type="HAMAP" id="MF_00197">
    <property type="entry name" value="DAP_epimerase"/>
    <property type="match status" value="1"/>
</dbReference>
<dbReference type="PROSITE" id="PS01326">
    <property type="entry name" value="DAP_EPIMERASE"/>
    <property type="match status" value="1"/>
</dbReference>
<accession>A0A1H6DP19</accession>
<evidence type="ECO:0000256" key="8">
    <source>
        <dbReference type="HAMAP-Rule" id="MF_00197"/>
    </source>
</evidence>
<dbReference type="EMBL" id="FNVB01000007">
    <property type="protein sequence ID" value="SEG86941.1"/>
    <property type="molecule type" value="Genomic_DNA"/>
</dbReference>
<dbReference type="EC" id="5.1.1.7" evidence="3 8"/>
<dbReference type="PANTHER" id="PTHR31689">
    <property type="entry name" value="DIAMINOPIMELATE EPIMERASE, CHLOROPLASTIC"/>
    <property type="match status" value="1"/>
</dbReference>
<evidence type="ECO:0000313" key="11">
    <source>
        <dbReference type="EMBL" id="SFF02040.1"/>
    </source>
</evidence>
<feature type="binding site" evidence="8">
    <location>
        <begin position="219"/>
        <end position="220"/>
    </location>
    <ligand>
        <name>substrate</name>
    </ligand>
</feature>
<feature type="site" description="Could be important to modulate the pK values of the two catalytic cysteine residues" evidence="8">
    <location>
        <position position="209"/>
    </location>
</feature>
<feature type="site" description="Could be important to modulate the pK values of the two catalytic cysteine residues" evidence="8">
    <location>
        <position position="161"/>
    </location>
</feature>
<feature type="binding site" evidence="8">
    <location>
        <position position="78"/>
    </location>
    <ligand>
        <name>substrate</name>
    </ligand>
</feature>
<evidence type="ECO:0000313" key="13">
    <source>
        <dbReference type="Proteomes" id="UP000236729"/>
    </source>
</evidence>
<name>A0A1H6DP19_9PSEU</name>
<comment type="caution">
    <text evidence="8">Lacks conserved residue(s) required for the propagation of feature annotation.</text>
</comment>
<protein>
    <recommendedName>
        <fullName evidence="3 8">Diaminopimelate epimerase</fullName>
        <shortName evidence="8">DAP epimerase</shortName>
        <ecNumber evidence="3 8">5.1.1.7</ecNumber>
    </recommendedName>
    <alternativeName>
        <fullName evidence="8">PLP-independent amino acid racemase</fullName>
    </alternativeName>
</protein>
<keyword evidence="8" id="KW-0963">Cytoplasm</keyword>
<comment type="similarity">
    <text evidence="2 8">Belongs to the diaminopimelate epimerase family.</text>
</comment>
<dbReference type="Proteomes" id="UP000236729">
    <property type="component" value="Unassembled WGS sequence"/>
</dbReference>
<reference evidence="10" key="1">
    <citation type="submission" date="2016-10" db="EMBL/GenBank/DDBJ databases">
        <authorList>
            <person name="de Groot N.N."/>
        </authorList>
    </citation>
    <scope>NUCLEOTIDE SEQUENCE [LARGE SCALE GENOMIC DNA]</scope>
    <source>
        <strain evidence="10">ATCC 20501</strain>
    </source>
</reference>
<dbReference type="GO" id="GO:0009089">
    <property type="term" value="P:lysine biosynthetic process via diaminopimelate"/>
    <property type="evidence" value="ECO:0007669"/>
    <property type="project" value="UniProtKB-UniRule"/>
</dbReference>
<comment type="subcellular location">
    <subcellularLocation>
        <location evidence="8">Cytoplasm</location>
    </subcellularLocation>
</comment>
<feature type="binding site" evidence="8">
    <location>
        <position position="191"/>
    </location>
    <ligand>
        <name>substrate</name>
    </ligand>
</feature>
<evidence type="ECO:0000256" key="4">
    <source>
        <dbReference type="ARBA" id="ARBA00022605"/>
    </source>
</evidence>
<dbReference type="Pfam" id="PF01678">
    <property type="entry name" value="DAP_epimerase"/>
    <property type="match status" value="2"/>
</dbReference>
<dbReference type="Proteomes" id="UP000199690">
    <property type="component" value="Unassembled WGS sequence"/>
</dbReference>
<comment type="function">
    <text evidence="8">Catalyzes the stereoinversion of LL-2,6-diaminopimelate (L,L-DAP) to meso-diaminopimelate (meso-DAP), a precursor of L-lysine and an essential component of the bacterial peptidoglycan.</text>
</comment>
<dbReference type="AlphaFoldDB" id="A0A1H6DP19"/>
<dbReference type="SUPFAM" id="SSF54506">
    <property type="entry name" value="Diaminopimelate epimerase-like"/>
    <property type="match status" value="2"/>
</dbReference>
<feature type="binding site" evidence="8">
    <location>
        <position position="17"/>
    </location>
    <ligand>
        <name>substrate</name>
    </ligand>
</feature>
<feature type="binding site" evidence="8">
    <location>
        <begin position="209"/>
        <end position="210"/>
    </location>
    <ligand>
        <name>substrate</name>
    </ligand>
</feature>
<feature type="binding site" evidence="8">
    <location>
        <position position="159"/>
    </location>
    <ligand>
        <name>substrate</name>
    </ligand>
</feature>
<evidence type="ECO:0000256" key="1">
    <source>
        <dbReference type="ARBA" id="ARBA00005196"/>
    </source>
</evidence>
<dbReference type="UniPathway" id="UPA00034">
    <property type="reaction ID" value="UER00025"/>
</dbReference>
<comment type="subunit">
    <text evidence="8">Homodimer.</text>
</comment>
<accession>A0A1I2FBX0</accession>
<dbReference type="EMBL" id="FOME01000017">
    <property type="protein sequence ID" value="SFF02040.1"/>
    <property type="molecule type" value="Genomic_DNA"/>
</dbReference>
<evidence type="ECO:0000256" key="7">
    <source>
        <dbReference type="ARBA" id="ARBA00051712"/>
    </source>
</evidence>
<dbReference type="InterPro" id="IPR018510">
    <property type="entry name" value="DAP_epimerase_AS"/>
</dbReference>
<dbReference type="Gene3D" id="3.10.310.10">
    <property type="entry name" value="Diaminopimelate Epimerase, Chain A, domain 1"/>
    <property type="match status" value="2"/>
</dbReference>
<evidence type="ECO:0000256" key="6">
    <source>
        <dbReference type="ARBA" id="ARBA00023235"/>
    </source>
</evidence>
<evidence type="ECO:0000256" key="9">
    <source>
        <dbReference type="PROSITE-ProRule" id="PRU10125"/>
    </source>
</evidence>
<keyword evidence="4 8" id="KW-0028">Amino-acid biosynthesis</keyword>
<evidence type="ECO:0000256" key="2">
    <source>
        <dbReference type="ARBA" id="ARBA00010219"/>
    </source>
</evidence>
<sequence length="280" mass="29499">MRTSQGPEFIKGHGTQNDFVILPDPDGALELTDERVRALCDRRRGLGADGVLRVVRAGALPDAPADVPADVWFMDYRNADGSIAEMCGNGVRVFARYLADAGLVTAGELPVGTRAGVRPVRIREDGQVTVDMGAAKIFGESTTSASGRTFSGVAVDVGNPHLACVSDADLEGLDLETRPPHDPDLFPNGVNVEFVRPLDGDHVQMRVYERGVGETRSCGTGTVAAAVAALRAAGADTGRRVVHIPGGIVEVDVTPTTATLTGPAVLVARGHLDLDWWQNA</sequence>
<organism evidence="10 13">
    <name type="scientific">Saccharopolyspora kobensis</name>
    <dbReference type="NCBI Taxonomy" id="146035"/>
    <lineage>
        <taxon>Bacteria</taxon>
        <taxon>Bacillati</taxon>
        <taxon>Actinomycetota</taxon>
        <taxon>Actinomycetes</taxon>
        <taxon>Pseudonocardiales</taxon>
        <taxon>Pseudonocardiaceae</taxon>
        <taxon>Saccharopolyspora</taxon>
    </lineage>
</organism>
<evidence type="ECO:0000313" key="10">
    <source>
        <dbReference type="EMBL" id="SEG86941.1"/>
    </source>
</evidence>
<dbReference type="RefSeq" id="WP_093357951.1">
    <property type="nucleotide sequence ID" value="NZ_FNVB01000007.1"/>
</dbReference>
<feature type="binding site" evidence="8">
    <location>
        <begin position="88"/>
        <end position="89"/>
    </location>
    <ligand>
        <name>substrate</name>
    </ligand>
</feature>
<dbReference type="GO" id="GO:0005829">
    <property type="term" value="C:cytosol"/>
    <property type="evidence" value="ECO:0007669"/>
    <property type="project" value="TreeGrafter"/>
</dbReference>
<evidence type="ECO:0000256" key="3">
    <source>
        <dbReference type="ARBA" id="ARBA00013080"/>
    </source>
</evidence>
<feature type="active site" description="Proton donor" evidence="8">
    <location>
        <position position="87"/>
    </location>
</feature>
<dbReference type="PANTHER" id="PTHR31689:SF0">
    <property type="entry name" value="DIAMINOPIMELATE EPIMERASE"/>
    <property type="match status" value="1"/>
</dbReference>
<dbReference type="SMR" id="A0A1H6DP19"/>
<keyword evidence="6 8" id="KW-0413">Isomerase</keyword>
<keyword evidence="5 8" id="KW-0457">Lysine biosynthesis</keyword>
<evidence type="ECO:0000313" key="12">
    <source>
        <dbReference type="Proteomes" id="UP000199690"/>
    </source>
</evidence>
<feature type="active site" description="Proton acceptor" evidence="8">
    <location>
        <position position="218"/>
    </location>
</feature>
<proteinExistence type="inferred from homology"/>
<comment type="catalytic activity">
    <reaction evidence="7 8">
        <text>(2S,6S)-2,6-diaminopimelate = meso-2,6-diaminopimelate</text>
        <dbReference type="Rhea" id="RHEA:15393"/>
        <dbReference type="ChEBI" id="CHEBI:57609"/>
        <dbReference type="ChEBI" id="CHEBI:57791"/>
        <dbReference type="EC" id="5.1.1.7"/>
    </reaction>
</comment>